<dbReference type="EMBL" id="JAEAGR010000001">
    <property type="protein sequence ID" value="MBH1939419.1"/>
    <property type="molecule type" value="Genomic_DNA"/>
</dbReference>
<evidence type="ECO:0000313" key="3">
    <source>
        <dbReference type="Proteomes" id="UP000623269"/>
    </source>
</evidence>
<keyword evidence="1" id="KW-0472">Membrane</keyword>
<keyword evidence="1" id="KW-1133">Transmembrane helix</keyword>
<feature type="transmembrane region" description="Helical" evidence="1">
    <location>
        <begin position="88"/>
        <end position="107"/>
    </location>
</feature>
<feature type="transmembrane region" description="Helical" evidence="1">
    <location>
        <begin position="336"/>
        <end position="355"/>
    </location>
</feature>
<feature type="transmembrane region" description="Helical" evidence="1">
    <location>
        <begin position="367"/>
        <end position="396"/>
    </location>
</feature>
<accession>A0A8J7H087</accession>
<feature type="transmembrane region" description="Helical" evidence="1">
    <location>
        <begin position="119"/>
        <end position="136"/>
    </location>
</feature>
<feature type="transmembrane region" description="Helical" evidence="1">
    <location>
        <begin position="220"/>
        <end position="237"/>
    </location>
</feature>
<protein>
    <submittedName>
        <fullName evidence="2">Uncharacterized protein</fullName>
    </submittedName>
</protein>
<dbReference type="AlphaFoldDB" id="A0A8J7H087"/>
<feature type="transmembrane region" description="Helical" evidence="1">
    <location>
        <begin position="59"/>
        <end position="82"/>
    </location>
</feature>
<reference evidence="2" key="1">
    <citation type="submission" date="2020-12" db="EMBL/GenBank/DDBJ databases">
        <title>M. sibirica DSM 26468T genome.</title>
        <authorList>
            <person name="Thieme N."/>
            <person name="Rettenmaier R."/>
            <person name="Zverlov V."/>
            <person name="Liebl W."/>
        </authorList>
    </citation>
    <scope>NUCLEOTIDE SEQUENCE</scope>
    <source>
        <strain evidence="2">DSM 26468</strain>
    </source>
</reference>
<feature type="transmembrane region" description="Helical" evidence="1">
    <location>
        <begin position="15"/>
        <end position="47"/>
    </location>
</feature>
<feature type="transmembrane region" description="Helical" evidence="1">
    <location>
        <begin position="170"/>
        <end position="191"/>
    </location>
</feature>
<dbReference type="Proteomes" id="UP000623269">
    <property type="component" value="Unassembled WGS sequence"/>
</dbReference>
<keyword evidence="3" id="KW-1185">Reference proteome</keyword>
<feature type="transmembrane region" description="Helical" evidence="1">
    <location>
        <begin position="249"/>
        <end position="270"/>
    </location>
</feature>
<comment type="caution">
    <text evidence="2">The sequence shown here is derived from an EMBL/GenBank/DDBJ whole genome shotgun (WGS) entry which is preliminary data.</text>
</comment>
<name>A0A8J7H087_9FIRM</name>
<evidence type="ECO:0000256" key="1">
    <source>
        <dbReference type="SAM" id="Phobius"/>
    </source>
</evidence>
<sequence>MNQQTDMREDRFDKFVFYACVIDCMFLPYVWFISIPYTLPLLYLWVIRRYHNIAVLKEFKVFAAMFFIMLFSTMLGLITAPQHLYRNLVYLLLFTSMFLYYFLFSYYLRTNASFQLKKILIIFMIFVVALAVIYNLDKALYQEFKLLWNRRSGISINETLYEGYVGYRYAFIWMDANNIAYMMNALLLYLWCNEKTSLLLKVCSVLSLFFILISCMSSGGLVSFIVAMFLYLLIKLQDMFQKKKRKEKFLLHPLDLFLYVALLLSLILILPRIPRFMETSVALEAMERFRNNSGESRFLIWEYILDNVNFFEYILFGRGGVTLINKMEYPPHNGHFYWILAYGFISYLQFMYLVFRKRKGTSFRRYVWIVPIFIGFTINVMLGEIKMMGIVLLLVVCTVVGKNNRADVPITSRDTES</sequence>
<keyword evidence="1" id="KW-0812">Transmembrane</keyword>
<evidence type="ECO:0000313" key="2">
    <source>
        <dbReference type="EMBL" id="MBH1939419.1"/>
    </source>
</evidence>
<gene>
    <name evidence="2" type="ORF">I5677_00765</name>
</gene>
<organism evidence="2 3">
    <name type="scientific">Mobilitalea sibirica</name>
    <dbReference type="NCBI Taxonomy" id="1462919"/>
    <lineage>
        <taxon>Bacteria</taxon>
        <taxon>Bacillati</taxon>
        <taxon>Bacillota</taxon>
        <taxon>Clostridia</taxon>
        <taxon>Lachnospirales</taxon>
        <taxon>Lachnospiraceae</taxon>
        <taxon>Mobilitalea</taxon>
    </lineage>
</organism>
<dbReference type="RefSeq" id="WP_197659647.1">
    <property type="nucleotide sequence ID" value="NZ_JAEAGR010000001.1"/>
</dbReference>
<proteinExistence type="predicted"/>